<organism evidence="2 3">
    <name type="scientific">Multifurca ochricompacta</name>
    <dbReference type="NCBI Taxonomy" id="376703"/>
    <lineage>
        <taxon>Eukaryota</taxon>
        <taxon>Fungi</taxon>
        <taxon>Dikarya</taxon>
        <taxon>Basidiomycota</taxon>
        <taxon>Agaricomycotina</taxon>
        <taxon>Agaricomycetes</taxon>
        <taxon>Russulales</taxon>
        <taxon>Russulaceae</taxon>
        <taxon>Multifurca</taxon>
    </lineage>
</organism>
<dbReference type="Proteomes" id="UP001203297">
    <property type="component" value="Unassembled WGS sequence"/>
</dbReference>
<reference evidence="2" key="1">
    <citation type="journal article" date="2022" name="New Phytol.">
        <title>Evolutionary transition to the ectomycorrhizal habit in the genomes of a hyperdiverse lineage of mushroom-forming fungi.</title>
        <authorList>
            <person name="Looney B."/>
            <person name="Miyauchi S."/>
            <person name="Morin E."/>
            <person name="Drula E."/>
            <person name="Courty P.E."/>
            <person name="Kohler A."/>
            <person name="Kuo A."/>
            <person name="LaButti K."/>
            <person name="Pangilinan J."/>
            <person name="Lipzen A."/>
            <person name="Riley R."/>
            <person name="Andreopoulos W."/>
            <person name="He G."/>
            <person name="Johnson J."/>
            <person name="Nolan M."/>
            <person name="Tritt A."/>
            <person name="Barry K.W."/>
            <person name="Grigoriev I.V."/>
            <person name="Nagy L.G."/>
            <person name="Hibbett D."/>
            <person name="Henrissat B."/>
            <person name="Matheny P.B."/>
            <person name="Labbe J."/>
            <person name="Martin F.M."/>
        </authorList>
    </citation>
    <scope>NUCLEOTIDE SEQUENCE</scope>
    <source>
        <strain evidence="2">BPL690</strain>
    </source>
</reference>
<sequence length="62" mass="6697">MARRGVSANARGGPAPFRGLGAGRCLTENPDSRSTRSAPWVNLLIANIPWPKTPDLRRAVRS</sequence>
<protein>
    <submittedName>
        <fullName evidence="2">Uncharacterized protein</fullName>
    </submittedName>
</protein>
<comment type="caution">
    <text evidence="2">The sequence shown here is derived from an EMBL/GenBank/DDBJ whole genome shotgun (WGS) entry which is preliminary data.</text>
</comment>
<feature type="region of interest" description="Disordered" evidence="1">
    <location>
        <begin position="1"/>
        <end position="35"/>
    </location>
</feature>
<evidence type="ECO:0000313" key="2">
    <source>
        <dbReference type="EMBL" id="KAI0293019.1"/>
    </source>
</evidence>
<evidence type="ECO:0000313" key="3">
    <source>
        <dbReference type="Proteomes" id="UP001203297"/>
    </source>
</evidence>
<gene>
    <name evidence="2" type="ORF">B0F90DRAFT_1766523</name>
</gene>
<evidence type="ECO:0000256" key="1">
    <source>
        <dbReference type="SAM" id="MobiDB-lite"/>
    </source>
</evidence>
<keyword evidence="3" id="KW-1185">Reference proteome</keyword>
<dbReference type="EMBL" id="WTXG01000105">
    <property type="protein sequence ID" value="KAI0293019.1"/>
    <property type="molecule type" value="Genomic_DNA"/>
</dbReference>
<dbReference type="AlphaFoldDB" id="A0AAD4QJW5"/>
<name>A0AAD4QJW5_9AGAM</name>
<accession>A0AAD4QJW5</accession>
<proteinExistence type="predicted"/>